<evidence type="ECO:0000256" key="1">
    <source>
        <dbReference type="SAM" id="SignalP"/>
    </source>
</evidence>
<feature type="domain" description="Secretion system C-terminal sorting" evidence="2">
    <location>
        <begin position="502"/>
        <end position="571"/>
    </location>
</feature>
<reference evidence="4" key="1">
    <citation type="journal article" date="2019" name="Int. J. Syst. Evol. Microbiol.">
        <title>The Global Catalogue of Microorganisms (GCM) 10K type strain sequencing project: providing services to taxonomists for standard genome sequencing and annotation.</title>
        <authorList>
            <consortium name="The Broad Institute Genomics Platform"/>
            <consortium name="The Broad Institute Genome Sequencing Center for Infectious Disease"/>
            <person name="Wu L."/>
            <person name="Ma J."/>
        </authorList>
    </citation>
    <scope>NUCLEOTIDE SEQUENCE [LARGE SCALE GENOMIC DNA]</scope>
    <source>
        <strain evidence="4">CGMCC 1.15197</strain>
    </source>
</reference>
<protein>
    <recommendedName>
        <fullName evidence="2">Secretion system C-terminal sorting domain-containing protein</fullName>
    </recommendedName>
</protein>
<dbReference type="Proteomes" id="UP000632273">
    <property type="component" value="Unassembled WGS sequence"/>
</dbReference>
<feature type="signal peptide" evidence="1">
    <location>
        <begin position="1"/>
        <end position="27"/>
    </location>
</feature>
<dbReference type="InterPro" id="IPR026444">
    <property type="entry name" value="Secre_tail"/>
</dbReference>
<accession>A0ABQ1THC7</accession>
<dbReference type="EMBL" id="BMHT01000001">
    <property type="protein sequence ID" value="GGE93415.1"/>
    <property type="molecule type" value="Genomic_DNA"/>
</dbReference>
<keyword evidence="1" id="KW-0732">Signal</keyword>
<evidence type="ECO:0000259" key="2">
    <source>
        <dbReference type="Pfam" id="PF18962"/>
    </source>
</evidence>
<dbReference type="NCBIfam" id="TIGR04183">
    <property type="entry name" value="Por_Secre_tail"/>
    <property type="match status" value="1"/>
</dbReference>
<evidence type="ECO:0000313" key="3">
    <source>
        <dbReference type="EMBL" id="GGE93415.1"/>
    </source>
</evidence>
<dbReference type="Pfam" id="PF18962">
    <property type="entry name" value="Por_Secre_tail"/>
    <property type="match status" value="1"/>
</dbReference>
<name>A0ABQ1THC7_9BACT</name>
<proteinExistence type="predicted"/>
<dbReference type="Pfam" id="PF08757">
    <property type="entry name" value="CotH"/>
    <property type="match status" value="1"/>
</dbReference>
<gene>
    <name evidence="3" type="ORF">GCM10011383_00120</name>
</gene>
<sequence>MFRLSPKINYLASLVFALVCATTKATAGDTITVAPSFYHIDKAHKLILINKSASEINAASTAAKTHLALDAYYVLQEQPVSVSTASSYHAELNNSSYTIYFTELPIIHIDAKNEIIDSPSIYAKFRMSEANGAVTKSNLGIEIRGGWSQTYPKKSYELSLWQDTTGAETQDMSLLNLRNDNKWNLQAMYNEPLRNRNKASHELWQEIHQIYYKDKEPDAKNGIDMAYVELFLNDEYKGVYALSERIDRKQLKLKKYNNGIVGELYKGGDWGPAVMFTGLPAIDNTSLTWGGFEYKHPEEKTDWSNLYDFVGFVENSSNQDFYSQYQKRFNLKNAVDYYIFLNLIRATDNTGKNIYLAKYKTGEPYYYVPWDLDGVFGTDWQGQYINITNDILCYGLYKRLTKDNSYKGFNETLYSRWDELRSTVLTEDHILAKFQANHDYLLKNNVYEREHTIWQEFTYNEADIPYTTTWLKNRLRYLDIAFDQSSSVLKNKASQQNSAVTIYPNPANNYLIIESEAASHELAIQDMNGKVVLTSLLRGKTNKLDIGHLIKGVYVVVIKNDKSVSTQKLIIN</sequence>
<organism evidence="3 4">
    <name type="scientific">Hymenobacter cavernae</name>
    <dbReference type="NCBI Taxonomy" id="2044852"/>
    <lineage>
        <taxon>Bacteria</taxon>
        <taxon>Pseudomonadati</taxon>
        <taxon>Bacteroidota</taxon>
        <taxon>Cytophagia</taxon>
        <taxon>Cytophagales</taxon>
        <taxon>Hymenobacteraceae</taxon>
        <taxon>Hymenobacter</taxon>
    </lineage>
</organism>
<keyword evidence="4" id="KW-1185">Reference proteome</keyword>
<dbReference type="InterPro" id="IPR014867">
    <property type="entry name" value="Spore_coat_CotH_CotH2/3/7"/>
</dbReference>
<feature type="chain" id="PRO_5046498736" description="Secretion system C-terminal sorting domain-containing protein" evidence="1">
    <location>
        <begin position="28"/>
        <end position="572"/>
    </location>
</feature>
<evidence type="ECO:0000313" key="4">
    <source>
        <dbReference type="Proteomes" id="UP000632273"/>
    </source>
</evidence>
<comment type="caution">
    <text evidence="3">The sequence shown here is derived from an EMBL/GenBank/DDBJ whole genome shotgun (WGS) entry which is preliminary data.</text>
</comment>
<dbReference type="RefSeq" id="WP_188809773.1">
    <property type="nucleotide sequence ID" value="NZ_BMHT01000001.1"/>
</dbReference>